<dbReference type="AlphaFoldDB" id="A0A4Y9QVU3"/>
<comment type="pathway">
    <text evidence="1">Metabolic intermediate biosynthesis; chorismate biosynthesis; chorismate from D-erythrose 4-phosphate and phosphoenolpyruvate: step 4/7.</text>
</comment>
<keyword evidence="3" id="KW-0057">Aromatic amino acid biosynthesis</keyword>
<dbReference type="SUPFAM" id="SSF51735">
    <property type="entry name" value="NAD(P)-binding Rossmann-fold domains"/>
    <property type="match status" value="1"/>
</dbReference>
<dbReference type="RefSeq" id="WP_135071850.1">
    <property type="nucleotide sequence ID" value="NZ_SPSB01000002.1"/>
</dbReference>
<evidence type="ECO:0000256" key="2">
    <source>
        <dbReference type="ARBA" id="ARBA00023002"/>
    </source>
</evidence>
<dbReference type="GO" id="GO:0009423">
    <property type="term" value="P:chorismate biosynthetic process"/>
    <property type="evidence" value="ECO:0007669"/>
    <property type="project" value="TreeGrafter"/>
</dbReference>
<accession>A0A4Y9QVU3</accession>
<dbReference type="PANTHER" id="PTHR21089">
    <property type="entry name" value="SHIKIMATE DEHYDROGENASE"/>
    <property type="match status" value="1"/>
</dbReference>
<dbReference type="EMBL" id="SPSB01000002">
    <property type="protein sequence ID" value="TFV95602.1"/>
    <property type="molecule type" value="Genomic_DNA"/>
</dbReference>
<evidence type="ECO:0000313" key="6">
    <source>
        <dbReference type="Proteomes" id="UP000297647"/>
    </source>
</evidence>
<dbReference type="SUPFAM" id="SSF53223">
    <property type="entry name" value="Aminoacid dehydrogenase-like, N-terminal domain"/>
    <property type="match status" value="1"/>
</dbReference>
<evidence type="ECO:0000256" key="1">
    <source>
        <dbReference type="ARBA" id="ARBA00004871"/>
    </source>
</evidence>
<reference evidence="5 6" key="1">
    <citation type="submission" date="2019-03" db="EMBL/GenBank/DDBJ databases">
        <title>Algoriphagus sp. nov, a new strain isolated from root system soil of mangrove plant Kandelia.</title>
        <authorList>
            <person name="Yin Q."/>
            <person name="Wang K."/>
            <person name="Song Z."/>
        </authorList>
    </citation>
    <scope>NUCLEOTIDE SEQUENCE [LARGE SCALE GENOMIC DNA]</scope>
    <source>
        <strain evidence="5 6">XY-J91</strain>
    </source>
</reference>
<protein>
    <submittedName>
        <fullName evidence="5">Shikimate dehydrogenase</fullName>
        <ecNumber evidence="5">1.1.1.25</ecNumber>
    </submittedName>
</protein>
<keyword evidence="6" id="KW-1185">Reference proteome</keyword>
<comment type="caution">
    <text evidence="5">The sequence shown here is derived from an EMBL/GenBank/DDBJ whole genome shotgun (WGS) entry which is preliminary data.</text>
</comment>
<dbReference type="EC" id="1.1.1.25" evidence="5"/>
<dbReference type="GO" id="GO:0050661">
    <property type="term" value="F:NADP binding"/>
    <property type="evidence" value="ECO:0007669"/>
    <property type="project" value="TreeGrafter"/>
</dbReference>
<sequence length="246" mass="27567">MRKFGLIGYPLGHSFSKKYFTEKFEKEQILDCRFDMYEIEQADQLPEILKSNPELEGLSVTIPHKQAVIPLLDELDPACEAIGAVNCIQIKEGRLKGYNTDYIGFKESLEEWLEEKPSGALILGTGGASKAVKKALEDLEIRFQFVSRSASSNSISYEDLKKQPGLLEQSPLIINCTPLGTFPKTDAMPDIPVDKLCSKNLVYDLVYNPSITKLMQACLDRGGKAKNGLEMLERQAEAAWKIWNSK</sequence>
<dbReference type="GO" id="GO:0019632">
    <property type="term" value="P:shikimate metabolic process"/>
    <property type="evidence" value="ECO:0007669"/>
    <property type="project" value="TreeGrafter"/>
</dbReference>
<gene>
    <name evidence="5" type="primary">aroE</name>
    <name evidence="5" type="ORF">E4S40_05115</name>
</gene>
<dbReference type="Proteomes" id="UP000297647">
    <property type="component" value="Unassembled WGS sequence"/>
</dbReference>
<feature type="domain" description="Shikimate dehydrogenase substrate binding N-terminal" evidence="4">
    <location>
        <begin position="6"/>
        <end position="88"/>
    </location>
</feature>
<dbReference type="Gene3D" id="3.40.50.10860">
    <property type="entry name" value="Leucine Dehydrogenase, chain A, domain 1"/>
    <property type="match status" value="1"/>
</dbReference>
<evidence type="ECO:0000313" key="5">
    <source>
        <dbReference type="EMBL" id="TFV95602.1"/>
    </source>
</evidence>
<organism evidence="5 6">
    <name type="scientific">Algoriphagus kandeliae</name>
    <dbReference type="NCBI Taxonomy" id="2562278"/>
    <lineage>
        <taxon>Bacteria</taxon>
        <taxon>Pseudomonadati</taxon>
        <taxon>Bacteroidota</taxon>
        <taxon>Cytophagia</taxon>
        <taxon>Cytophagales</taxon>
        <taxon>Cyclobacteriaceae</taxon>
        <taxon>Algoriphagus</taxon>
    </lineage>
</organism>
<proteinExistence type="predicted"/>
<evidence type="ECO:0000259" key="4">
    <source>
        <dbReference type="Pfam" id="PF08501"/>
    </source>
</evidence>
<evidence type="ECO:0000256" key="3">
    <source>
        <dbReference type="ARBA" id="ARBA00023141"/>
    </source>
</evidence>
<keyword evidence="2 5" id="KW-0560">Oxidoreductase</keyword>
<dbReference type="Gene3D" id="3.40.50.720">
    <property type="entry name" value="NAD(P)-binding Rossmann-like Domain"/>
    <property type="match status" value="1"/>
</dbReference>
<dbReference type="PANTHER" id="PTHR21089:SF1">
    <property type="entry name" value="BIFUNCTIONAL 3-DEHYDROQUINATE DEHYDRATASE_SHIKIMATE DEHYDROGENASE, CHLOROPLASTIC"/>
    <property type="match status" value="1"/>
</dbReference>
<dbReference type="GO" id="GO:0004764">
    <property type="term" value="F:shikimate 3-dehydrogenase (NADP+) activity"/>
    <property type="evidence" value="ECO:0007669"/>
    <property type="project" value="UniProtKB-EC"/>
</dbReference>
<dbReference type="Pfam" id="PF08501">
    <property type="entry name" value="Shikimate_dh_N"/>
    <property type="match status" value="1"/>
</dbReference>
<keyword evidence="3" id="KW-0028">Amino-acid biosynthesis</keyword>
<dbReference type="GO" id="GO:0009073">
    <property type="term" value="P:aromatic amino acid family biosynthetic process"/>
    <property type="evidence" value="ECO:0007669"/>
    <property type="project" value="UniProtKB-KW"/>
</dbReference>
<dbReference type="InterPro" id="IPR046346">
    <property type="entry name" value="Aminoacid_DH-like_N_sf"/>
</dbReference>
<name>A0A4Y9QVU3_9BACT</name>
<dbReference type="InterPro" id="IPR013708">
    <property type="entry name" value="Shikimate_DH-bd_N"/>
</dbReference>
<dbReference type="InterPro" id="IPR022893">
    <property type="entry name" value="Shikimate_DH_fam"/>
</dbReference>
<dbReference type="OrthoDB" id="9792692at2"/>
<dbReference type="CDD" id="cd01065">
    <property type="entry name" value="NAD_bind_Shikimate_DH"/>
    <property type="match status" value="1"/>
</dbReference>
<dbReference type="GO" id="GO:0005829">
    <property type="term" value="C:cytosol"/>
    <property type="evidence" value="ECO:0007669"/>
    <property type="project" value="TreeGrafter"/>
</dbReference>
<dbReference type="InterPro" id="IPR036291">
    <property type="entry name" value="NAD(P)-bd_dom_sf"/>
</dbReference>